<sequence length="59" mass="6871">VIVRKWDVFTNMNPYVFAHDTNNSTKIYTKNNKSWSEEPGDNLCELQNKRINCAAHENA</sequence>
<dbReference type="AlphaFoldDB" id="A0A4Z2DCI3"/>
<proteinExistence type="predicted"/>
<feature type="non-terminal residue" evidence="1">
    <location>
        <position position="1"/>
    </location>
</feature>
<protein>
    <submittedName>
        <fullName evidence="1">Uncharacterized protein</fullName>
    </submittedName>
</protein>
<reference evidence="1 2" key="1">
    <citation type="submission" date="2019-03" db="EMBL/GenBank/DDBJ databases">
        <title>An improved genome assembly of the fluke Schistosoma japonicum.</title>
        <authorList>
            <person name="Hu W."/>
            <person name="Luo F."/>
            <person name="Yin M."/>
            <person name="Mo X."/>
            <person name="Sun C."/>
            <person name="Wu Q."/>
            <person name="Zhu B."/>
            <person name="Xiang M."/>
            <person name="Wang J."/>
            <person name="Wang Y."/>
            <person name="Zhang T."/>
            <person name="Xu B."/>
            <person name="Zheng H."/>
            <person name="Feng Z."/>
        </authorList>
    </citation>
    <scope>NUCLEOTIDE SEQUENCE [LARGE SCALE GENOMIC DNA]</scope>
    <source>
        <strain evidence="1">HuSjv2</strain>
        <tissue evidence="1">Worms</tissue>
    </source>
</reference>
<comment type="caution">
    <text evidence="1">The sequence shown here is derived from an EMBL/GenBank/DDBJ whole genome shotgun (WGS) entry which is preliminary data.</text>
</comment>
<dbReference type="Proteomes" id="UP000311919">
    <property type="component" value="Unassembled WGS sequence"/>
</dbReference>
<evidence type="ECO:0000313" key="1">
    <source>
        <dbReference type="EMBL" id="TNN14207.1"/>
    </source>
</evidence>
<gene>
    <name evidence="1" type="ORF">EWB00_002431</name>
</gene>
<organism evidence="1 2">
    <name type="scientific">Schistosoma japonicum</name>
    <name type="common">Blood fluke</name>
    <dbReference type="NCBI Taxonomy" id="6182"/>
    <lineage>
        <taxon>Eukaryota</taxon>
        <taxon>Metazoa</taxon>
        <taxon>Spiralia</taxon>
        <taxon>Lophotrochozoa</taxon>
        <taxon>Platyhelminthes</taxon>
        <taxon>Trematoda</taxon>
        <taxon>Digenea</taxon>
        <taxon>Strigeidida</taxon>
        <taxon>Schistosomatoidea</taxon>
        <taxon>Schistosomatidae</taxon>
        <taxon>Schistosoma</taxon>
    </lineage>
</organism>
<dbReference type="EMBL" id="SKCS01000180">
    <property type="protein sequence ID" value="TNN14207.1"/>
    <property type="molecule type" value="Genomic_DNA"/>
</dbReference>
<accession>A0A4Z2DCI3</accession>
<evidence type="ECO:0000313" key="2">
    <source>
        <dbReference type="Proteomes" id="UP000311919"/>
    </source>
</evidence>
<keyword evidence="2" id="KW-1185">Reference proteome</keyword>
<name>A0A4Z2DCI3_SCHJA</name>